<dbReference type="GO" id="GO:0031047">
    <property type="term" value="P:regulatory ncRNA-mediated gene silencing"/>
    <property type="evidence" value="ECO:0007669"/>
    <property type="project" value="UniProtKB-KW"/>
</dbReference>
<keyword evidence="5 14" id="KW-0808">Transferase</keyword>
<dbReference type="EMBL" id="PDUD01000030">
    <property type="protein sequence ID" value="PHN03612.1"/>
    <property type="molecule type" value="Genomic_DNA"/>
</dbReference>
<dbReference type="InterPro" id="IPR024026">
    <property type="entry name" value="3'-RNA_MeTfrase_Hen1_bac"/>
</dbReference>
<evidence type="ECO:0000256" key="5">
    <source>
        <dbReference type="ARBA" id="ARBA00022679"/>
    </source>
</evidence>
<dbReference type="Pfam" id="PF12623">
    <property type="entry name" value="Hen1_L"/>
    <property type="match status" value="1"/>
</dbReference>
<comment type="similarity">
    <text evidence="2">Belongs to the methyltransferase superfamily. HEN1 family.</text>
</comment>
<keyword evidence="6" id="KW-0949">S-adenosyl-L-methionine</keyword>
<keyword evidence="8" id="KW-0460">Magnesium</keyword>
<evidence type="ECO:0000256" key="2">
    <source>
        <dbReference type="ARBA" id="ARBA00009026"/>
    </source>
</evidence>
<protein>
    <recommendedName>
        <fullName evidence="3">Small RNA 2'-O-methyltransferase</fullName>
        <ecNumber evidence="11">2.1.1.386</ecNumber>
    </recommendedName>
</protein>
<dbReference type="InterPro" id="IPR026610">
    <property type="entry name" value="Hen1"/>
</dbReference>
<sequence length="463" mass="52530">MFLEISTTHQPATDLGFLLGKHPDRLQSRDLSFGKAHIFYPEATAERCSVVLLLEIDAIALSRNMTKTYADSFQLGHYVNDRPYTASSFMTTAISKVFGSALNGNCKERPELVEQPLPLEVTISALSSRGGETLIRRFFEPLGYELALSTQLLDPEFPNWGDSPYFRLQLRHHISLQELLMQLYVLIPALDNNKHYFVGSPEVNKLLDKAGSWLETHPELPQIARRYLRHQKSLTTMALEKLQDEDSAPHSFGATEPEARLEQNMSLHQIRHQAVLAVLQDAGLNSILDLGCGGGKFLKLLLSQTAIPKVTGVDVSYRYLEIAKKRLHWDVMPPMTRARIELLHGALTYRDDRLQGYDAAVAIEVIEHLDPNRLRAFEQSVFLYAQPGMVVITTPNIEYNRLFENMKPGSLRHSDHRFEWTRAEFADWTQKVATTYSYRVTVAGIGPEDARYGCPSQMAIFQR</sequence>
<keyword evidence="15" id="KW-1185">Reference proteome</keyword>
<evidence type="ECO:0000256" key="9">
    <source>
        <dbReference type="ARBA" id="ARBA00022884"/>
    </source>
</evidence>
<evidence type="ECO:0000256" key="4">
    <source>
        <dbReference type="ARBA" id="ARBA00022603"/>
    </source>
</evidence>
<feature type="domain" description="Hen1 N-terminal" evidence="13">
    <location>
        <begin position="1"/>
        <end position="242"/>
    </location>
</feature>
<comment type="cofactor">
    <cofactor evidence="1">
        <name>Mg(2+)</name>
        <dbReference type="ChEBI" id="CHEBI:18420"/>
    </cofactor>
</comment>
<dbReference type="GO" id="GO:0090486">
    <property type="term" value="F:small RNA 2'-O-methyltransferase activity"/>
    <property type="evidence" value="ECO:0007669"/>
    <property type="project" value="UniProtKB-EC"/>
</dbReference>
<reference evidence="14 15" key="1">
    <citation type="submission" date="2017-10" db="EMBL/GenBank/DDBJ databases">
        <title>The draft genome sequence of Lewinella nigricans NBRC 102662.</title>
        <authorList>
            <person name="Wang K."/>
        </authorList>
    </citation>
    <scope>NUCLEOTIDE SEQUENCE [LARGE SCALE GENOMIC DNA]</scope>
    <source>
        <strain evidence="14 15">NBRC 102662</strain>
    </source>
</reference>
<evidence type="ECO:0000313" key="14">
    <source>
        <dbReference type="EMBL" id="PHN03612.1"/>
    </source>
</evidence>
<evidence type="ECO:0000313" key="15">
    <source>
        <dbReference type="Proteomes" id="UP000223913"/>
    </source>
</evidence>
<evidence type="ECO:0000256" key="12">
    <source>
        <dbReference type="ARBA" id="ARBA00048418"/>
    </source>
</evidence>
<evidence type="ECO:0000256" key="3">
    <source>
        <dbReference type="ARBA" id="ARBA00021330"/>
    </source>
</evidence>
<dbReference type="RefSeq" id="WP_099152939.1">
    <property type="nucleotide sequence ID" value="NZ_PDUD01000030.1"/>
</dbReference>
<keyword evidence="7" id="KW-0479">Metal-binding</keyword>
<keyword evidence="9" id="KW-0694">RNA-binding</keyword>
<dbReference type="InterPro" id="IPR024740">
    <property type="entry name" value="Hen1_N"/>
</dbReference>
<dbReference type="NCBIfam" id="TIGR04074">
    <property type="entry name" value="bacter_Hen1"/>
    <property type="match status" value="1"/>
</dbReference>
<dbReference type="Proteomes" id="UP000223913">
    <property type="component" value="Unassembled WGS sequence"/>
</dbReference>
<evidence type="ECO:0000256" key="1">
    <source>
        <dbReference type="ARBA" id="ARBA00001946"/>
    </source>
</evidence>
<evidence type="ECO:0000256" key="8">
    <source>
        <dbReference type="ARBA" id="ARBA00022842"/>
    </source>
</evidence>
<dbReference type="GO" id="GO:0046872">
    <property type="term" value="F:metal ion binding"/>
    <property type="evidence" value="ECO:0007669"/>
    <property type="project" value="UniProtKB-KW"/>
</dbReference>
<dbReference type="GO" id="GO:0001510">
    <property type="term" value="P:RNA methylation"/>
    <property type="evidence" value="ECO:0007669"/>
    <property type="project" value="InterPro"/>
</dbReference>
<dbReference type="SUPFAM" id="SSF53335">
    <property type="entry name" value="S-adenosyl-L-methionine-dependent methyltransferases"/>
    <property type="match status" value="1"/>
</dbReference>
<dbReference type="CDD" id="cd02440">
    <property type="entry name" value="AdoMet_MTases"/>
    <property type="match status" value="1"/>
</dbReference>
<dbReference type="PANTHER" id="PTHR21404">
    <property type="entry name" value="HEN1"/>
    <property type="match status" value="1"/>
</dbReference>
<comment type="caution">
    <text evidence="14">The sequence shown here is derived from an EMBL/GenBank/DDBJ whole genome shotgun (WGS) entry which is preliminary data.</text>
</comment>
<dbReference type="InterPro" id="IPR029063">
    <property type="entry name" value="SAM-dependent_MTases_sf"/>
</dbReference>
<dbReference type="AlphaFoldDB" id="A0A2D0N501"/>
<dbReference type="EC" id="2.1.1.386" evidence="11"/>
<keyword evidence="10" id="KW-0943">RNA-mediated gene silencing</keyword>
<proteinExistence type="inferred from homology"/>
<evidence type="ECO:0000259" key="13">
    <source>
        <dbReference type="Pfam" id="PF12623"/>
    </source>
</evidence>
<dbReference type="OrthoDB" id="626362at2"/>
<keyword evidence="4 14" id="KW-0489">Methyltransferase</keyword>
<evidence type="ECO:0000256" key="6">
    <source>
        <dbReference type="ARBA" id="ARBA00022691"/>
    </source>
</evidence>
<evidence type="ECO:0000256" key="7">
    <source>
        <dbReference type="ARBA" id="ARBA00022723"/>
    </source>
</evidence>
<dbReference type="GO" id="GO:0003723">
    <property type="term" value="F:RNA binding"/>
    <property type="evidence" value="ECO:0007669"/>
    <property type="project" value="UniProtKB-KW"/>
</dbReference>
<comment type="catalytic activity">
    <reaction evidence="12">
        <text>small RNA 3'-end nucleotide + S-adenosyl-L-methionine = small RNA 3'-end 2'-O-methylnucleotide + S-adenosyl-L-homocysteine + H(+)</text>
        <dbReference type="Rhea" id="RHEA:37887"/>
        <dbReference type="Rhea" id="RHEA-COMP:10415"/>
        <dbReference type="Rhea" id="RHEA-COMP:10416"/>
        <dbReference type="ChEBI" id="CHEBI:15378"/>
        <dbReference type="ChEBI" id="CHEBI:57856"/>
        <dbReference type="ChEBI" id="CHEBI:59789"/>
        <dbReference type="ChEBI" id="CHEBI:74896"/>
        <dbReference type="ChEBI" id="CHEBI:74898"/>
        <dbReference type="EC" id="2.1.1.386"/>
    </reaction>
</comment>
<name>A0A2D0N501_FLAN2</name>
<evidence type="ECO:0000256" key="10">
    <source>
        <dbReference type="ARBA" id="ARBA00023158"/>
    </source>
</evidence>
<accession>A0A2D0N501</accession>
<dbReference type="Gene3D" id="3.30.1610.20">
    <property type="entry name" value="Hen1, N-terminal domain"/>
    <property type="match status" value="1"/>
</dbReference>
<dbReference type="InterPro" id="IPR038546">
    <property type="entry name" value="Hen1_N_sf"/>
</dbReference>
<dbReference type="PANTHER" id="PTHR21404:SF3">
    <property type="entry name" value="SMALL RNA 2'-O-METHYLTRANSFERASE"/>
    <property type="match status" value="1"/>
</dbReference>
<organism evidence="14 15">
    <name type="scientific">Flavilitoribacter nigricans (strain ATCC 23147 / DSM 23189 / NBRC 102662 / NCIMB 1420 / SS-2)</name>
    <name type="common">Lewinella nigricans</name>
    <dbReference type="NCBI Taxonomy" id="1122177"/>
    <lineage>
        <taxon>Bacteria</taxon>
        <taxon>Pseudomonadati</taxon>
        <taxon>Bacteroidota</taxon>
        <taxon>Saprospiria</taxon>
        <taxon>Saprospirales</taxon>
        <taxon>Lewinellaceae</taxon>
        <taxon>Flavilitoribacter</taxon>
    </lineage>
</organism>
<dbReference type="Gene3D" id="3.40.50.150">
    <property type="entry name" value="Vaccinia Virus protein VP39"/>
    <property type="match status" value="1"/>
</dbReference>
<evidence type="ECO:0000256" key="11">
    <source>
        <dbReference type="ARBA" id="ARBA00035025"/>
    </source>
</evidence>
<dbReference type="Pfam" id="PF13489">
    <property type="entry name" value="Methyltransf_23"/>
    <property type="match status" value="1"/>
</dbReference>
<gene>
    <name evidence="14" type="ORF">CRP01_25475</name>
</gene>